<dbReference type="Pfam" id="PF11917">
    <property type="entry name" value="DUF3435"/>
    <property type="match status" value="1"/>
</dbReference>
<dbReference type="AlphaFoldDB" id="A0AAJ0G7N6"/>
<accession>A0AAJ0G7N6</accession>
<evidence type="ECO:0000313" key="2">
    <source>
        <dbReference type="Proteomes" id="UP001271007"/>
    </source>
</evidence>
<dbReference type="InterPro" id="IPR021842">
    <property type="entry name" value="DUF3435"/>
</dbReference>
<evidence type="ECO:0000313" key="1">
    <source>
        <dbReference type="EMBL" id="KAK3046872.1"/>
    </source>
</evidence>
<sequence>MAGVSAGGFASGSEEVRNQAAGHLDSRTHRNNYQDQRITLVVASLVRGQATEDALIRKMNDIGTNADPDANVALPPEAFEHIASLPDVASLQSEHRRLAKTLQDKYGSITKAPATEGLVSDYPRAKTVSCTRKAHHKSRMRSRLRKDFFSHKKAALIEVQLGGGDAQPTTQAERKEPTLSIPERTALKNLIGSQDVRDPFFRSRRAAAV</sequence>
<keyword evidence="2" id="KW-1185">Reference proteome</keyword>
<proteinExistence type="predicted"/>
<protein>
    <submittedName>
        <fullName evidence="1">Uncharacterized protein</fullName>
    </submittedName>
</protein>
<reference evidence="1" key="1">
    <citation type="submission" date="2023-04" db="EMBL/GenBank/DDBJ databases">
        <title>Black Yeasts Isolated from many extreme environments.</title>
        <authorList>
            <person name="Coleine C."/>
            <person name="Stajich J.E."/>
            <person name="Selbmann L."/>
        </authorList>
    </citation>
    <scope>NUCLEOTIDE SEQUENCE</scope>
    <source>
        <strain evidence="1">CCFEE 5312</strain>
    </source>
</reference>
<dbReference type="EMBL" id="JAWDJX010000076">
    <property type="protein sequence ID" value="KAK3046872.1"/>
    <property type="molecule type" value="Genomic_DNA"/>
</dbReference>
<gene>
    <name evidence="1" type="ORF">LTR09_011675</name>
</gene>
<comment type="caution">
    <text evidence="1">The sequence shown here is derived from an EMBL/GenBank/DDBJ whole genome shotgun (WGS) entry which is preliminary data.</text>
</comment>
<dbReference type="Proteomes" id="UP001271007">
    <property type="component" value="Unassembled WGS sequence"/>
</dbReference>
<name>A0AAJ0G7N6_9PEZI</name>
<organism evidence="1 2">
    <name type="scientific">Extremus antarcticus</name>
    <dbReference type="NCBI Taxonomy" id="702011"/>
    <lineage>
        <taxon>Eukaryota</taxon>
        <taxon>Fungi</taxon>
        <taxon>Dikarya</taxon>
        <taxon>Ascomycota</taxon>
        <taxon>Pezizomycotina</taxon>
        <taxon>Dothideomycetes</taxon>
        <taxon>Dothideomycetidae</taxon>
        <taxon>Mycosphaerellales</taxon>
        <taxon>Extremaceae</taxon>
        <taxon>Extremus</taxon>
    </lineage>
</organism>
<dbReference type="PANTHER" id="PTHR37535">
    <property type="entry name" value="FLUG DOMAIN PROTEIN"/>
    <property type="match status" value="1"/>
</dbReference>
<dbReference type="PANTHER" id="PTHR37535:SF4">
    <property type="entry name" value="FLUG DOMAIN-CONTAINING PROTEIN"/>
    <property type="match status" value="1"/>
</dbReference>